<name>A0ABW9JL03_9SPHI</name>
<feature type="chain" id="PRO_5045224077" evidence="1">
    <location>
        <begin position="22"/>
        <end position="262"/>
    </location>
</feature>
<organism evidence="2 3">
    <name type="scientific">Pedobacter helvus</name>
    <dbReference type="NCBI Taxonomy" id="2563444"/>
    <lineage>
        <taxon>Bacteria</taxon>
        <taxon>Pseudomonadati</taxon>
        <taxon>Bacteroidota</taxon>
        <taxon>Sphingobacteriia</taxon>
        <taxon>Sphingobacteriales</taxon>
        <taxon>Sphingobacteriaceae</taxon>
        <taxon>Pedobacter</taxon>
    </lineage>
</organism>
<feature type="signal peptide" evidence="1">
    <location>
        <begin position="1"/>
        <end position="21"/>
    </location>
</feature>
<proteinExistence type="predicted"/>
<gene>
    <name evidence="2" type="ORF">E5L68_016125</name>
</gene>
<dbReference type="RefSeq" id="WP_138728681.1">
    <property type="nucleotide sequence ID" value="NZ_SRMP02000034.1"/>
</dbReference>
<evidence type="ECO:0000313" key="3">
    <source>
        <dbReference type="Proteomes" id="UP001517367"/>
    </source>
</evidence>
<reference evidence="2 3" key="1">
    <citation type="submission" date="2024-12" db="EMBL/GenBank/DDBJ databases">
        <authorList>
            <person name="Hu S."/>
        </authorList>
    </citation>
    <scope>NUCLEOTIDE SEQUENCE [LARGE SCALE GENOMIC DNA]</scope>
    <source>
        <strain evidence="2 3">P-25</strain>
    </source>
</reference>
<dbReference type="Pfam" id="PF09697">
    <property type="entry name" value="Porph_ging"/>
    <property type="match status" value="1"/>
</dbReference>
<dbReference type="EMBL" id="SRMP02000034">
    <property type="protein sequence ID" value="MFN0292925.1"/>
    <property type="molecule type" value="Genomic_DNA"/>
</dbReference>
<comment type="caution">
    <text evidence="2">The sequence shown here is derived from an EMBL/GenBank/DDBJ whole genome shotgun (WGS) entry which is preliminary data.</text>
</comment>
<dbReference type="NCBIfam" id="TIGR01200">
    <property type="entry name" value="GLPGLI"/>
    <property type="match status" value="1"/>
</dbReference>
<dbReference type="InterPro" id="IPR005901">
    <property type="entry name" value="GLPGLI"/>
</dbReference>
<keyword evidence="3" id="KW-1185">Reference proteome</keyword>
<keyword evidence="1" id="KW-0732">Signal</keyword>
<protein>
    <submittedName>
        <fullName evidence="2">GLPGLI family protein</fullName>
    </submittedName>
</protein>
<accession>A0ABW9JL03</accession>
<evidence type="ECO:0000256" key="1">
    <source>
        <dbReference type="SAM" id="SignalP"/>
    </source>
</evidence>
<evidence type="ECO:0000313" key="2">
    <source>
        <dbReference type="EMBL" id="MFN0292925.1"/>
    </source>
</evidence>
<dbReference type="Proteomes" id="UP001517367">
    <property type="component" value="Unassembled WGS sequence"/>
</dbReference>
<sequence length="262" mass="29446">MKKLNYIISAYLLLVTFHSNAQHARFVTQGTITYEKRVNAYALIKQQIKIWGGGDDSFYKAAFESYQKNNPQFKTSQSTLYFDNDVTAFIPTEDAIASTSGWFGDMIEFKQANHILTDIKAGTSKTQKKVYDEAYMVSDSTRKINWKITDEFRDIAGYHCRRANALVMDSVYVVAFYAEEIAVSGGPESFSGLPGMILGLALPHDHVTWFATSVTDATVPADKLKIPTKGKAVNNKQLYDILKSALKSWGKSAHQTFKWAMM</sequence>